<protein>
    <recommendedName>
        <fullName evidence="6">B box-type domain-containing protein</fullName>
    </recommendedName>
</protein>
<evidence type="ECO:0000256" key="2">
    <source>
        <dbReference type="ARBA" id="ARBA00022771"/>
    </source>
</evidence>
<evidence type="ECO:0000259" key="6">
    <source>
        <dbReference type="PROSITE" id="PS50119"/>
    </source>
</evidence>
<dbReference type="GO" id="GO:0008270">
    <property type="term" value="F:zinc ion binding"/>
    <property type="evidence" value="ECO:0007669"/>
    <property type="project" value="UniProtKB-KW"/>
</dbReference>
<keyword evidence="2 4" id="KW-0863">Zinc-finger</keyword>
<name>A0AAP0HZS1_9MAGN</name>
<dbReference type="AlphaFoldDB" id="A0AAP0HZS1"/>
<evidence type="ECO:0000256" key="1">
    <source>
        <dbReference type="ARBA" id="ARBA00022723"/>
    </source>
</evidence>
<dbReference type="PANTHER" id="PTHR31717">
    <property type="entry name" value="ZINC FINGER PROTEIN CONSTANS-LIKE 10"/>
    <property type="match status" value="1"/>
</dbReference>
<evidence type="ECO:0000313" key="7">
    <source>
        <dbReference type="EMBL" id="KAK9104067.1"/>
    </source>
</evidence>
<gene>
    <name evidence="7" type="ORF">Scep_020911</name>
</gene>
<feature type="region of interest" description="Disordered" evidence="5">
    <location>
        <begin position="343"/>
        <end position="364"/>
    </location>
</feature>
<dbReference type="PANTHER" id="PTHR31717:SF45">
    <property type="entry name" value="ZINC FINGER PROTEIN CONSTANS-LIKE 14-RELATED"/>
    <property type="match status" value="1"/>
</dbReference>
<evidence type="ECO:0000256" key="3">
    <source>
        <dbReference type="ARBA" id="ARBA00022833"/>
    </source>
</evidence>
<keyword evidence="8" id="KW-1185">Reference proteome</keyword>
<dbReference type="SMART" id="SM00336">
    <property type="entry name" value="BBOX"/>
    <property type="match status" value="2"/>
</dbReference>
<evidence type="ECO:0000256" key="5">
    <source>
        <dbReference type="SAM" id="MobiDB-lite"/>
    </source>
</evidence>
<accession>A0AAP0HZS1</accession>
<evidence type="ECO:0000256" key="4">
    <source>
        <dbReference type="PROSITE-ProRule" id="PRU00024"/>
    </source>
</evidence>
<feature type="region of interest" description="Disordered" evidence="5">
    <location>
        <begin position="198"/>
        <end position="219"/>
    </location>
</feature>
<dbReference type="InterPro" id="IPR049808">
    <property type="entry name" value="CONSTANS-like_Bbox1"/>
</dbReference>
<sequence length="461" mass="50919">MESNGRKTRNADRVPCDFCTEEAAILYCKADSAKLCLYCDLHVHSANDLSRKHLRSQICDNCASEPVTVRCATDNLVLCHDCDWDAHGNCSVSAAHRRDPVEPFSGCPSPHDLAENWGFDVEEKPPSIPASNFWSALDGGAELGFKGFGGFEGLGGLEGFEDLMVVPGDGAVGRERSPSCGKRRQVIYKQLLGMIRRGRSEGEELGPETPGRGGGDNGGVAVEREQLVRQEQEQQQVTPYTSLLMSGVCEEIKEDERVAAAAERLWESNTRSKQPSQIWDFHSGRSRNHEVPNEFDIYNMGDSGFMIENYNDLIECSPMEATKVLEGIYSINCCATNEDLKSQNSTSNNQAFSQKPTSSEGNSLTARKASSGFALATPKASGSTKDVNFVGRVGGENARATTDLELLAQNRGNAMLRYKEKKKTRRHDLLILPQSFIVLFYNAKYLFCSTCHSFLYLIRHL</sequence>
<keyword evidence="1" id="KW-0479">Metal-binding</keyword>
<dbReference type="PROSITE" id="PS50119">
    <property type="entry name" value="ZF_BBOX"/>
    <property type="match status" value="2"/>
</dbReference>
<dbReference type="Proteomes" id="UP001419268">
    <property type="component" value="Unassembled WGS sequence"/>
</dbReference>
<feature type="domain" description="B box-type" evidence="6">
    <location>
        <begin position="11"/>
        <end position="58"/>
    </location>
</feature>
<comment type="caution">
    <text evidence="7">The sequence shown here is derived from an EMBL/GenBank/DDBJ whole genome shotgun (WGS) entry which is preliminary data.</text>
</comment>
<reference evidence="7 8" key="1">
    <citation type="submission" date="2024-01" db="EMBL/GenBank/DDBJ databases">
        <title>Genome assemblies of Stephania.</title>
        <authorList>
            <person name="Yang L."/>
        </authorList>
    </citation>
    <scope>NUCLEOTIDE SEQUENCE [LARGE SCALE GENOMIC DNA]</scope>
    <source>
        <strain evidence="7">JXDWG</strain>
        <tissue evidence="7">Leaf</tissue>
    </source>
</reference>
<organism evidence="7 8">
    <name type="scientific">Stephania cephalantha</name>
    <dbReference type="NCBI Taxonomy" id="152367"/>
    <lineage>
        <taxon>Eukaryota</taxon>
        <taxon>Viridiplantae</taxon>
        <taxon>Streptophyta</taxon>
        <taxon>Embryophyta</taxon>
        <taxon>Tracheophyta</taxon>
        <taxon>Spermatophyta</taxon>
        <taxon>Magnoliopsida</taxon>
        <taxon>Ranunculales</taxon>
        <taxon>Menispermaceae</taxon>
        <taxon>Menispermoideae</taxon>
        <taxon>Cissampelideae</taxon>
        <taxon>Stephania</taxon>
    </lineage>
</organism>
<keyword evidence="3" id="KW-0862">Zinc</keyword>
<evidence type="ECO:0000313" key="8">
    <source>
        <dbReference type="Proteomes" id="UP001419268"/>
    </source>
</evidence>
<dbReference type="EMBL" id="JBBNAG010000009">
    <property type="protein sequence ID" value="KAK9104067.1"/>
    <property type="molecule type" value="Genomic_DNA"/>
</dbReference>
<proteinExistence type="predicted"/>
<dbReference type="CDD" id="cd19821">
    <property type="entry name" value="Bbox1_BBX-like"/>
    <property type="match status" value="1"/>
</dbReference>
<feature type="domain" description="B box-type" evidence="6">
    <location>
        <begin position="54"/>
        <end position="101"/>
    </location>
</feature>
<dbReference type="InterPro" id="IPR000315">
    <property type="entry name" value="Znf_B-box"/>
</dbReference>